<dbReference type="Proteomes" id="UP001304895">
    <property type="component" value="Unassembled WGS sequence"/>
</dbReference>
<dbReference type="PANTHER" id="PTHR24355:SF30">
    <property type="entry name" value="SERINE_THREONINE-PROTEIN KINASE 32B ISOFORM X1"/>
    <property type="match status" value="1"/>
</dbReference>
<dbReference type="PANTHER" id="PTHR24355">
    <property type="entry name" value="G PROTEIN-COUPLED RECEPTOR KINASE/RIBOSOMAL PROTEIN S6 KINASE"/>
    <property type="match status" value="1"/>
</dbReference>
<dbReference type="FunFam" id="3.30.200.20:FF:000354">
    <property type="entry name" value="AGC/YANK protein kinase"/>
    <property type="match status" value="1"/>
</dbReference>
<dbReference type="CDD" id="cd05578">
    <property type="entry name" value="STKc_Yank1"/>
    <property type="match status" value="1"/>
</dbReference>
<dbReference type="GO" id="GO:0001664">
    <property type="term" value="F:G protein-coupled receptor binding"/>
    <property type="evidence" value="ECO:0007669"/>
    <property type="project" value="TreeGrafter"/>
</dbReference>
<feature type="region of interest" description="Disordered" evidence="7">
    <location>
        <begin position="376"/>
        <end position="476"/>
    </location>
</feature>
<proteinExistence type="predicted"/>
<dbReference type="SUPFAM" id="SSF56112">
    <property type="entry name" value="Protein kinase-like (PK-like)"/>
    <property type="match status" value="1"/>
</dbReference>
<evidence type="ECO:0000313" key="9">
    <source>
        <dbReference type="EMBL" id="KAK4134904.1"/>
    </source>
</evidence>
<dbReference type="Gene3D" id="1.10.510.10">
    <property type="entry name" value="Transferase(Phosphotransferase) domain 1"/>
    <property type="match status" value="1"/>
</dbReference>
<accession>A0AAN6ZEV1</accession>
<evidence type="ECO:0000256" key="5">
    <source>
        <dbReference type="ARBA" id="ARBA00022840"/>
    </source>
</evidence>
<dbReference type="PROSITE" id="PS50011">
    <property type="entry name" value="PROTEIN_KINASE_DOM"/>
    <property type="match status" value="1"/>
</dbReference>
<feature type="compositionally biased region" description="Pro residues" evidence="7">
    <location>
        <begin position="435"/>
        <end position="449"/>
    </location>
</feature>
<keyword evidence="3 6" id="KW-0547">Nucleotide-binding</keyword>
<feature type="compositionally biased region" description="Low complexity" evidence="7">
    <location>
        <begin position="389"/>
        <end position="417"/>
    </location>
</feature>
<dbReference type="PROSITE" id="PS00108">
    <property type="entry name" value="PROTEIN_KINASE_ST"/>
    <property type="match status" value="1"/>
</dbReference>
<gene>
    <name evidence="9" type="ORF">BT67DRAFT_379247</name>
</gene>
<dbReference type="AlphaFoldDB" id="A0AAN6ZEV1"/>
<feature type="region of interest" description="Disordered" evidence="7">
    <location>
        <begin position="522"/>
        <end position="575"/>
    </location>
</feature>
<feature type="compositionally biased region" description="Polar residues" evidence="7">
    <location>
        <begin position="418"/>
        <end position="431"/>
    </location>
</feature>
<name>A0AAN6ZEV1_9PEZI</name>
<dbReference type="PROSITE" id="PS00107">
    <property type="entry name" value="PROTEIN_KINASE_ATP"/>
    <property type="match status" value="1"/>
</dbReference>
<keyword evidence="2" id="KW-0808">Transferase</keyword>
<dbReference type="Pfam" id="PF00069">
    <property type="entry name" value="Pkinase"/>
    <property type="match status" value="1"/>
</dbReference>
<evidence type="ECO:0000256" key="1">
    <source>
        <dbReference type="ARBA" id="ARBA00022527"/>
    </source>
</evidence>
<evidence type="ECO:0000256" key="6">
    <source>
        <dbReference type="PROSITE-ProRule" id="PRU10141"/>
    </source>
</evidence>
<dbReference type="InterPro" id="IPR011009">
    <property type="entry name" value="Kinase-like_dom_sf"/>
</dbReference>
<keyword evidence="5 6" id="KW-0067">ATP-binding</keyword>
<protein>
    <submittedName>
        <fullName evidence="9">Kinase-like protein</fullName>
    </submittedName>
</protein>
<dbReference type="Gene3D" id="3.30.200.20">
    <property type="entry name" value="Phosphorylase Kinase, domain 1"/>
    <property type="match status" value="1"/>
</dbReference>
<dbReference type="InterPro" id="IPR000719">
    <property type="entry name" value="Prot_kinase_dom"/>
</dbReference>
<organism evidence="9 10">
    <name type="scientific">Trichocladium antarcticum</name>
    <dbReference type="NCBI Taxonomy" id="1450529"/>
    <lineage>
        <taxon>Eukaryota</taxon>
        <taxon>Fungi</taxon>
        <taxon>Dikarya</taxon>
        <taxon>Ascomycota</taxon>
        <taxon>Pezizomycotina</taxon>
        <taxon>Sordariomycetes</taxon>
        <taxon>Sordariomycetidae</taxon>
        <taxon>Sordariales</taxon>
        <taxon>Chaetomiaceae</taxon>
        <taxon>Trichocladium</taxon>
    </lineage>
</organism>
<evidence type="ECO:0000256" key="4">
    <source>
        <dbReference type="ARBA" id="ARBA00022777"/>
    </source>
</evidence>
<dbReference type="EMBL" id="MU853407">
    <property type="protein sequence ID" value="KAK4134904.1"/>
    <property type="molecule type" value="Genomic_DNA"/>
</dbReference>
<comment type="caution">
    <text evidence="9">The sequence shown here is derived from an EMBL/GenBank/DDBJ whole genome shotgun (WGS) entry which is preliminary data.</text>
</comment>
<keyword evidence="1" id="KW-0723">Serine/threonine-protein kinase</keyword>
<keyword evidence="10" id="KW-1185">Reference proteome</keyword>
<evidence type="ECO:0000313" key="10">
    <source>
        <dbReference type="Proteomes" id="UP001304895"/>
    </source>
</evidence>
<dbReference type="GO" id="GO:0005524">
    <property type="term" value="F:ATP binding"/>
    <property type="evidence" value="ECO:0007669"/>
    <property type="project" value="UniProtKB-UniRule"/>
</dbReference>
<dbReference type="FunFam" id="1.10.510.10:FF:000469">
    <property type="entry name" value="Serine/threonine-protein kinase 32B"/>
    <property type="match status" value="1"/>
</dbReference>
<dbReference type="GO" id="GO:0004703">
    <property type="term" value="F:G protein-coupled receptor kinase activity"/>
    <property type="evidence" value="ECO:0007669"/>
    <property type="project" value="TreeGrafter"/>
</dbReference>
<reference evidence="9" key="1">
    <citation type="journal article" date="2023" name="Mol. Phylogenet. Evol.">
        <title>Genome-scale phylogeny and comparative genomics of the fungal order Sordariales.</title>
        <authorList>
            <person name="Hensen N."/>
            <person name="Bonometti L."/>
            <person name="Westerberg I."/>
            <person name="Brannstrom I.O."/>
            <person name="Guillou S."/>
            <person name="Cros-Aarteil S."/>
            <person name="Calhoun S."/>
            <person name="Haridas S."/>
            <person name="Kuo A."/>
            <person name="Mondo S."/>
            <person name="Pangilinan J."/>
            <person name="Riley R."/>
            <person name="LaButti K."/>
            <person name="Andreopoulos B."/>
            <person name="Lipzen A."/>
            <person name="Chen C."/>
            <person name="Yan M."/>
            <person name="Daum C."/>
            <person name="Ng V."/>
            <person name="Clum A."/>
            <person name="Steindorff A."/>
            <person name="Ohm R.A."/>
            <person name="Martin F."/>
            <person name="Silar P."/>
            <person name="Natvig D.O."/>
            <person name="Lalanne C."/>
            <person name="Gautier V."/>
            <person name="Ament-Velasquez S.L."/>
            <person name="Kruys A."/>
            <person name="Hutchinson M.I."/>
            <person name="Powell A.J."/>
            <person name="Barry K."/>
            <person name="Miller A.N."/>
            <person name="Grigoriev I.V."/>
            <person name="Debuchy R."/>
            <person name="Gladieux P."/>
            <person name="Hiltunen Thoren M."/>
            <person name="Johannesson H."/>
        </authorList>
    </citation>
    <scope>NUCLEOTIDE SEQUENCE</scope>
    <source>
        <strain evidence="9">CBS 123565</strain>
    </source>
</reference>
<evidence type="ECO:0000256" key="2">
    <source>
        <dbReference type="ARBA" id="ARBA00022679"/>
    </source>
</evidence>
<reference evidence="9" key="2">
    <citation type="submission" date="2023-05" db="EMBL/GenBank/DDBJ databases">
        <authorList>
            <consortium name="Lawrence Berkeley National Laboratory"/>
            <person name="Steindorff A."/>
            <person name="Hensen N."/>
            <person name="Bonometti L."/>
            <person name="Westerberg I."/>
            <person name="Brannstrom I.O."/>
            <person name="Guillou S."/>
            <person name="Cros-Aarteil S."/>
            <person name="Calhoun S."/>
            <person name="Haridas S."/>
            <person name="Kuo A."/>
            <person name="Mondo S."/>
            <person name="Pangilinan J."/>
            <person name="Riley R."/>
            <person name="Labutti K."/>
            <person name="Andreopoulos B."/>
            <person name="Lipzen A."/>
            <person name="Chen C."/>
            <person name="Yanf M."/>
            <person name="Daum C."/>
            <person name="Ng V."/>
            <person name="Clum A."/>
            <person name="Ohm R."/>
            <person name="Martin F."/>
            <person name="Silar P."/>
            <person name="Natvig D."/>
            <person name="Lalanne C."/>
            <person name="Gautier V."/>
            <person name="Ament-Velasquez S.L."/>
            <person name="Kruys A."/>
            <person name="Hutchinson M.I."/>
            <person name="Powell A.J."/>
            <person name="Barry K."/>
            <person name="Miller A.N."/>
            <person name="Grigoriev I.V."/>
            <person name="Debuchy R."/>
            <person name="Gladieux P."/>
            <person name="Thoren M.H."/>
            <person name="Johannesson H."/>
        </authorList>
    </citation>
    <scope>NUCLEOTIDE SEQUENCE</scope>
    <source>
        <strain evidence="9">CBS 123565</strain>
    </source>
</reference>
<dbReference type="SMART" id="SM00220">
    <property type="entry name" value="S_TKc"/>
    <property type="match status" value="1"/>
</dbReference>
<feature type="domain" description="Protein kinase" evidence="8">
    <location>
        <begin position="21"/>
        <end position="276"/>
    </location>
</feature>
<feature type="compositionally biased region" description="Basic and acidic residues" evidence="7">
    <location>
        <begin position="558"/>
        <end position="575"/>
    </location>
</feature>
<evidence type="ECO:0000256" key="7">
    <source>
        <dbReference type="SAM" id="MobiDB-lite"/>
    </source>
</evidence>
<sequence>MGNSQGKLVEFDGEAVNLNHFRLLRVVGRGAFGKVRIVERKDTGLSFALKYIRKDEVVRSESVRNIIRERRMLEHVNHPFICNLRYSFQDIEYMYLVVDLMSGGDLRFHISRKTFTEEAVRFWISELGCALRYVHGQGIIHRDVKPDNVLLDADGHVHLTDFNVASDVVRGKTLTSKSGTLAYLAPEVYAGQGYDVRADWWSLGVLFYECIYNKRPFEGNSESSLSNVIQAAKPRFAVTNPPVSLPCMYAIKDALEVDPNKRLGSTWESFIHHEFFSVIDFVALERKEIEPVFVPSSEKTNFDATYDLEELLLEEAPLEARARRQKPRERLKDDATDKEIREDELYRMIDTDFRPFDYTIAAYKKITQQAGAVTAAPGSSQANLPPQGATTDDASASPTTANGETTTTTTSSTGSSNKLQRPLSNQNPNQHPSRRGPPPARPAPLPPYPQSYNTGSGGGVRPGRFGTPGMIVESPTGGVQVTLDGGSSWSDLARQDATLPADACGANNDLGGGGIGGAGGGGGAGGAGGSGGGGKHEGSSGGVFGFLRGKKGRGNSPKPKERGVLGKEGARVVIG</sequence>
<evidence type="ECO:0000256" key="3">
    <source>
        <dbReference type="ARBA" id="ARBA00022741"/>
    </source>
</evidence>
<feature type="compositionally biased region" description="Gly residues" evidence="7">
    <location>
        <begin position="522"/>
        <end position="544"/>
    </location>
</feature>
<dbReference type="GO" id="GO:0009966">
    <property type="term" value="P:regulation of signal transduction"/>
    <property type="evidence" value="ECO:0007669"/>
    <property type="project" value="TreeGrafter"/>
</dbReference>
<evidence type="ECO:0000259" key="8">
    <source>
        <dbReference type="PROSITE" id="PS50011"/>
    </source>
</evidence>
<dbReference type="InterPro" id="IPR017441">
    <property type="entry name" value="Protein_kinase_ATP_BS"/>
</dbReference>
<feature type="binding site" evidence="6">
    <location>
        <position position="54"/>
    </location>
    <ligand>
        <name>ATP</name>
        <dbReference type="ChEBI" id="CHEBI:30616"/>
    </ligand>
</feature>
<dbReference type="GO" id="GO:0007186">
    <property type="term" value="P:G protein-coupled receptor signaling pathway"/>
    <property type="evidence" value="ECO:0007669"/>
    <property type="project" value="TreeGrafter"/>
</dbReference>
<keyword evidence="4 9" id="KW-0418">Kinase</keyword>
<dbReference type="InterPro" id="IPR008271">
    <property type="entry name" value="Ser/Thr_kinase_AS"/>
</dbReference>